<dbReference type="EMBL" id="JAMRDG010000020">
    <property type="protein sequence ID" value="KAJ3678963.1"/>
    <property type="molecule type" value="Genomic_DNA"/>
</dbReference>
<dbReference type="InterPro" id="IPR024788">
    <property type="entry name" value="Malectin-like_Carb-bd_dom"/>
</dbReference>
<evidence type="ECO:0000256" key="2">
    <source>
        <dbReference type="SAM" id="SignalP"/>
    </source>
</evidence>
<organism evidence="4 5">
    <name type="scientific">Rhynchospora tenuis</name>
    <dbReference type="NCBI Taxonomy" id="198213"/>
    <lineage>
        <taxon>Eukaryota</taxon>
        <taxon>Viridiplantae</taxon>
        <taxon>Streptophyta</taxon>
        <taxon>Embryophyta</taxon>
        <taxon>Tracheophyta</taxon>
        <taxon>Spermatophyta</taxon>
        <taxon>Magnoliopsida</taxon>
        <taxon>Liliopsida</taxon>
        <taxon>Poales</taxon>
        <taxon>Cyperaceae</taxon>
        <taxon>Cyperoideae</taxon>
        <taxon>Rhynchosporeae</taxon>
        <taxon>Rhynchospora</taxon>
    </lineage>
</organism>
<gene>
    <name evidence="4" type="ORF">LUZ61_021127</name>
</gene>
<sequence length="212" mass="23081">MNLRKMLDGCSCVLLVLGIAIAGVNSQLDSLSFISIDCGLPPNSTSIDVDTKLTYVSDDQFIDTGVNYRIASTYATNTLGKQYLTVRSFPNGTRNCYTLKSLAAGSKYLVRAVSMYGNYDNLNKPPIFDIHLGVNYWDTANITSADAAYVSEIITVASSSYLQVCLINKDLGTPFISLIDLRPLEKSIYQDANSTQSLVSFGRLNLGGSNVR</sequence>
<dbReference type="Proteomes" id="UP001210211">
    <property type="component" value="Unassembled WGS sequence"/>
</dbReference>
<dbReference type="PANTHER" id="PTHR45631:SF202">
    <property type="entry name" value="SENESCENCE-INDUCED RECEPTOR-LIKE SERINE_THREONINE-PROTEIN KINASE"/>
    <property type="match status" value="1"/>
</dbReference>
<comment type="subcellular location">
    <subcellularLocation>
        <location evidence="1">Membrane</location>
        <topology evidence="1">Single-pass membrane protein</topology>
    </subcellularLocation>
</comment>
<dbReference type="GO" id="GO:0016020">
    <property type="term" value="C:membrane"/>
    <property type="evidence" value="ECO:0007669"/>
    <property type="project" value="UniProtKB-SubCell"/>
</dbReference>
<dbReference type="AlphaFoldDB" id="A0AAD5Z0A0"/>
<feature type="domain" description="Malectin-like" evidence="3">
    <location>
        <begin position="36"/>
        <end position="210"/>
    </location>
</feature>
<evidence type="ECO:0000259" key="3">
    <source>
        <dbReference type="Pfam" id="PF12819"/>
    </source>
</evidence>
<evidence type="ECO:0000256" key="1">
    <source>
        <dbReference type="ARBA" id="ARBA00004167"/>
    </source>
</evidence>
<comment type="caution">
    <text evidence="4">The sequence shown here is derived from an EMBL/GenBank/DDBJ whole genome shotgun (WGS) entry which is preliminary data.</text>
</comment>
<feature type="chain" id="PRO_5042025918" description="Malectin-like domain-containing protein" evidence="2">
    <location>
        <begin position="27"/>
        <end position="212"/>
    </location>
</feature>
<dbReference type="Pfam" id="PF12819">
    <property type="entry name" value="Malectin_like"/>
    <property type="match status" value="1"/>
</dbReference>
<accession>A0AAD5Z0A0</accession>
<name>A0AAD5Z0A0_9POAL</name>
<feature type="signal peptide" evidence="2">
    <location>
        <begin position="1"/>
        <end position="26"/>
    </location>
</feature>
<keyword evidence="5" id="KW-1185">Reference proteome</keyword>
<keyword evidence="2" id="KW-0732">Signal</keyword>
<evidence type="ECO:0000313" key="5">
    <source>
        <dbReference type="Proteomes" id="UP001210211"/>
    </source>
</evidence>
<dbReference type="PANTHER" id="PTHR45631">
    <property type="entry name" value="OS07G0107800 PROTEIN-RELATED"/>
    <property type="match status" value="1"/>
</dbReference>
<reference evidence="4 5" key="1">
    <citation type="journal article" date="2022" name="Cell">
        <title>Repeat-based holocentromeres influence genome architecture and karyotype evolution.</title>
        <authorList>
            <person name="Hofstatter P.G."/>
            <person name="Thangavel G."/>
            <person name="Lux T."/>
            <person name="Neumann P."/>
            <person name="Vondrak T."/>
            <person name="Novak P."/>
            <person name="Zhang M."/>
            <person name="Costa L."/>
            <person name="Castellani M."/>
            <person name="Scott A."/>
            <person name="Toegelov H."/>
            <person name="Fuchs J."/>
            <person name="Mata-Sucre Y."/>
            <person name="Dias Y."/>
            <person name="Vanzela A.L.L."/>
            <person name="Huettel B."/>
            <person name="Almeida C.C.S."/>
            <person name="Simkova H."/>
            <person name="Souza G."/>
            <person name="Pedrosa-Harand A."/>
            <person name="Macas J."/>
            <person name="Mayer K.F.X."/>
            <person name="Houben A."/>
            <person name="Marques A."/>
        </authorList>
    </citation>
    <scope>NUCLEOTIDE SEQUENCE [LARGE SCALE GENOMIC DNA]</scope>
    <source>
        <strain evidence="4">RhyTen1mFocal</strain>
    </source>
</reference>
<proteinExistence type="predicted"/>
<protein>
    <recommendedName>
        <fullName evidence="3">Malectin-like domain-containing protein</fullName>
    </recommendedName>
</protein>
<evidence type="ECO:0000313" key="4">
    <source>
        <dbReference type="EMBL" id="KAJ3678963.1"/>
    </source>
</evidence>